<dbReference type="Proteomes" id="UP000708208">
    <property type="component" value="Unassembled WGS sequence"/>
</dbReference>
<sequence>MTAKASTSCNIFVMICYQLRNPSAVIQAENEYGYFDRYLPSHPRFSKAVQTSIPSMDDAKGTSNAESLVRNYNPKETDLLPLDTISLPRIQE</sequence>
<dbReference type="AlphaFoldDB" id="A0A8J2PFI7"/>
<dbReference type="EMBL" id="CAJVCH010281819">
    <property type="protein sequence ID" value="CAG7784739.1"/>
    <property type="molecule type" value="Genomic_DNA"/>
</dbReference>
<accession>A0A8J2PFI7</accession>
<organism evidence="1 2">
    <name type="scientific">Allacma fusca</name>
    <dbReference type="NCBI Taxonomy" id="39272"/>
    <lineage>
        <taxon>Eukaryota</taxon>
        <taxon>Metazoa</taxon>
        <taxon>Ecdysozoa</taxon>
        <taxon>Arthropoda</taxon>
        <taxon>Hexapoda</taxon>
        <taxon>Collembola</taxon>
        <taxon>Symphypleona</taxon>
        <taxon>Sminthuridae</taxon>
        <taxon>Allacma</taxon>
    </lineage>
</organism>
<proteinExistence type="predicted"/>
<evidence type="ECO:0000313" key="1">
    <source>
        <dbReference type="EMBL" id="CAG7784739.1"/>
    </source>
</evidence>
<feature type="non-terminal residue" evidence="1">
    <location>
        <position position="1"/>
    </location>
</feature>
<gene>
    <name evidence="1" type="ORF">AFUS01_LOCUS23408</name>
</gene>
<reference evidence="1" key="1">
    <citation type="submission" date="2021-06" db="EMBL/GenBank/DDBJ databases">
        <authorList>
            <person name="Hodson N. C."/>
            <person name="Mongue J. A."/>
            <person name="Jaron S. K."/>
        </authorList>
    </citation>
    <scope>NUCLEOTIDE SEQUENCE</scope>
</reference>
<protein>
    <submittedName>
        <fullName evidence="1">Uncharacterized protein</fullName>
    </submittedName>
</protein>
<comment type="caution">
    <text evidence="1">The sequence shown here is derived from an EMBL/GenBank/DDBJ whole genome shotgun (WGS) entry which is preliminary data.</text>
</comment>
<name>A0A8J2PFI7_9HEXA</name>
<keyword evidence="2" id="KW-1185">Reference proteome</keyword>
<evidence type="ECO:0000313" key="2">
    <source>
        <dbReference type="Proteomes" id="UP000708208"/>
    </source>
</evidence>